<protein>
    <submittedName>
        <fullName evidence="2">Uncharacterized protein</fullName>
    </submittedName>
</protein>
<reference evidence="2" key="1">
    <citation type="submission" date="2014-11" db="EMBL/GenBank/DDBJ databases">
        <authorList>
            <person name="Otto D Thomas"/>
            <person name="Naeem Raeece"/>
        </authorList>
    </citation>
    <scope>NUCLEOTIDE SEQUENCE</scope>
</reference>
<feature type="compositionally biased region" description="Pro residues" evidence="1">
    <location>
        <begin position="126"/>
        <end position="138"/>
    </location>
</feature>
<dbReference type="VEuPathDB" id="CryptoDB:Cvel_21188"/>
<sequence length="435" mass="46896">MELMRQNSLFDSAGVHPVSEVAIQDSRESAVSAHGYTLTEAEANHNPGNCPSLGSGFQCGYSVNAPYRGLGGASSSTDCFNKCAANRRAGETACAYQCNGCWLGVGTVYQGKHGCWVSSRLINPPAPPAPAPPPPPPSTTSSPDSVTCTMTIDNEITKVFFDGADVTSSVKGKLNSWYDVKTLETRKRVYASLVIVGLDFGVTPKNLIGCAWAGLSLTCTAVDARSPWNGLTTAHQSLKSQGYDDAASIPIGVGENLFPDADSWPDACVTTSPYSLAGHPNVPKRWAGNAKKYAVFRFSPLGSPKPPPKVSTTTLTPAPPPHVPPLSHLRPRSVLPSAHNLPRNTNLPSAHNLPRNPNLPSAHNLPRNPNLPSAHNLPRNPNLPPLRCTNTRRHYEHHDGDDYFRRPVIPLRGQTRLCGQVRQRVRVVQERPRAV</sequence>
<feature type="region of interest" description="Disordered" evidence="1">
    <location>
        <begin position="300"/>
        <end position="385"/>
    </location>
</feature>
<evidence type="ECO:0000313" key="2">
    <source>
        <dbReference type="EMBL" id="CEM26584.1"/>
    </source>
</evidence>
<feature type="region of interest" description="Disordered" evidence="1">
    <location>
        <begin position="126"/>
        <end position="146"/>
    </location>
</feature>
<proteinExistence type="predicted"/>
<accession>A0A0G4GBW1</accession>
<evidence type="ECO:0000256" key="1">
    <source>
        <dbReference type="SAM" id="MobiDB-lite"/>
    </source>
</evidence>
<dbReference type="EMBL" id="CDMZ01001067">
    <property type="protein sequence ID" value="CEM26584.1"/>
    <property type="molecule type" value="Genomic_DNA"/>
</dbReference>
<dbReference type="AlphaFoldDB" id="A0A0G4GBW1"/>
<gene>
    <name evidence="2" type="ORF">Cvel_21188</name>
</gene>
<name>A0A0G4GBW1_9ALVE</name>
<organism evidence="2">
    <name type="scientific">Chromera velia CCMP2878</name>
    <dbReference type="NCBI Taxonomy" id="1169474"/>
    <lineage>
        <taxon>Eukaryota</taxon>
        <taxon>Sar</taxon>
        <taxon>Alveolata</taxon>
        <taxon>Colpodellida</taxon>
        <taxon>Chromeraceae</taxon>
        <taxon>Chromera</taxon>
    </lineage>
</organism>